<protein>
    <submittedName>
        <fullName evidence="1">Uncharacterized protein</fullName>
    </submittedName>
</protein>
<keyword evidence="2" id="KW-1185">Reference proteome</keyword>
<proteinExistence type="predicted"/>
<comment type="caution">
    <text evidence="1">The sequence shown here is derived from an EMBL/GenBank/DDBJ whole genome shotgun (WGS) entry which is preliminary data.</text>
</comment>
<name>A0AAD3S352_NEPGR</name>
<gene>
    <name evidence="1" type="ORF">Nepgr_005413</name>
</gene>
<accession>A0AAD3S352</accession>
<dbReference type="EMBL" id="BSYO01000004">
    <property type="protein sequence ID" value="GMH03574.1"/>
    <property type="molecule type" value="Genomic_DNA"/>
</dbReference>
<dbReference type="Proteomes" id="UP001279734">
    <property type="component" value="Unassembled WGS sequence"/>
</dbReference>
<evidence type="ECO:0000313" key="2">
    <source>
        <dbReference type="Proteomes" id="UP001279734"/>
    </source>
</evidence>
<evidence type="ECO:0000313" key="1">
    <source>
        <dbReference type="EMBL" id="GMH03574.1"/>
    </source>
</evidence>
<organism evidence="1 2">
    <name type="scientific">Nepenthes gracilis</name>
    <name type="common">Slender pitcher plant</name>
    <dbReference type="NCBI Taxonomy" id="150966"/>
    <lineage>
        <taxon>Eukaryota</taxon>
        <taxon>Viridiplantae</taxon>
        <taxon>Streptophyta</taxon>
        <taxon>Embryophyta</taxon>
        <taxon>Tracheophyta</taxon>
        <taxon>Spermatophyta</taxon>
        <taxon>Magnoliopsida</taxon>
        <taxon>eudicotyledons</taxon>
        <taxon>Gunneridae</taxon>
        <taxon>Pentapetalae</taxon>
        <taxon>Caryophyllales</taxon>
        <taxon>Nepenthaceae</taxon>
        <taxon>Nepenthes</taxon>
    </lineage>
</organism>
<sequence length="113" mass="12878">MCTDASDMCYRQQMSSNVHHKSRQKVPYTPALFAAVSSRISSGFRLFWRRGCEVSSRIPIFAKRGRCNDPFLKVLECLSTSNAVEKRRVVVIFSEGVSYRCNYWFTGGGLCHV</sequence>
<reference evidence="1" key="1">
    <citation type="submission" date="2023-05" db="EMBL/GenBank/DDBJ databases">
        <title>Nepenthes gracilis genome sequencing.</title>
        <authorList>
            <person name="Fukushima K."/>
        </authorList>
    </citation>
    <scope>NUCLEOTIDE SEQUENCE</scope>
    <source>
        <strain evidence="1">SING2019-196</strain>
    </source>
</reference>
<dbReference type="AlphaFoldDB" id="A0AAD3S352"/>